<proteinExistence type="predicted"/>
<name>A0A2C9WHD2_MANES</name>
<organism evidence="1">
    <name type="scientific">Manihot esculenta</name>
    <name type="common">Cassava</name>
    <name type="synonym">Jatropha manihot</name>
    <dbReference type="NCBI Taxonomy" id="3983"/>
    <lineage>
        <taxon>Eukaryota</taxon>
        <taxon>Viridiplantae</taxon>
        <taxon>Streptophyta</taxon>
        <taxon>Embryophyta</taxon>
        <taxon>Tracheophyta</taxon>
        <taxon>Spermatophyta</taxon>
        <taxon>Magnoliopsida</taxon>
        <taxon>eudicotyledons</taxon>
        <taxon>Gunneridae</taxon>
        <taxon>Pentapetalae</taxon>
        <taxon>rosids</taxon>
        <taxon>fabids</taxon>
        <taxon>Malpighiales</taxon>
        <taxon>Euphorbiaceae</taxon>
        <taxon>Crotonoideae</taxon>
        <taxon>Manihoteae</taxon>
        <taxon>Manihot</taxon>
    </lineage>
</organism>
<gene>
    <name evidence="1" type="ORF">MANES_02G211200</name>
</gene>
<protein>
    <submittedName>
        <fullName evidence="1">Uncharacterized protein</fullName>
    </submittedName>
</protein>
<dbReference type="PANTHER" id="PTHR35317">
    <property type="entry name" value="OS04G0629600 PROTEIN"/>
    <property type="match status" value="1"/>
</dbReference>
<evidence type="ECO:0000313" key="1">
    <source>
        <dbReference type="EMBL" id="OAY58847.1"/>
    </source>
</evidence>
<dbReference type="PANTHER" id="PTHR35317:SF11">
    <property type="entry name" value="CCHC-TYPE DOMAIN-CONTAINING PROTEIN"/>
    <property type="match status" value="1"/>
</dbReference>
<dbReference type="Pfam" id="PF14223">
    <property type="entry name" value="Retrotran_gag_2"/>
    <property type="match status" value="1"/>
</dbReference>
<sequence>MSGVANIVLADLYLCNVLVPLGNKSTAAQRQEFEENKLKKLKALASLHSTLSDVIFIKIMACKSQKQIWYKLKEEFKGNARMKSTNVLNLKRQFKASKINEGESVKNFSSKFLDVVRKMRLLGEEFLDEKVTQKISISLPMSFEPKISAIEKSCDIKTMSVF</sequence>
<accession>A0A2C9WHD2</accession>
<dbReference type="EMBL" id="CM004388">
    <property type="protein sequence ID" value="OAY58847.1"/>
    <property type="molecule type" value="Genomic_DNA"/>
</dbReference>
<dbReference type="AlphaFoldDB" id="A0A2C9WHD2"/>
<reference evidence="1" key="1">
    <citation type="submission" date="2016-02" db="EMBL/GenBank/DDBJ databases">
        <title>WGS assembly of Manihot esculenta.</title>
        <authorList>
            <person name="Bredeson J.V."/>
            <person name="Prochnik S.E."/>
            <person name="Lyons J.B."/>
            <person name="Schmutz J."/>
            <person name="Grimwood J."/>
            <person name="Vrebalov J."/>
            <person name="Bart R.S."/>
            <person name="Amuge T."/>
            <person name="Ferguson M.E."/>
            <person name="Green R."/>
            <person name="Putnam N."/>
            <person name="Stites J."/>
            <person name="Rounsley S."/>
            <person name="Rokhsar D.S."/>
        </authorList>
    </citation>
    <scope>NUCLEOTIDE SEQUENCE [LARGE SCALE GENOMIC DNA]</scope>
    <source>
        <tissue evidence="1">Leaf</tissue>
    </source>
</reference>